<gene>
    <name evidence="1" type="ORF">F5050DRAFT_1898793</name>
</gene>
<keyword evidence="2" id="KW-1185">Reference proteome</keyword>
<organism evidence="1 2">
    <name type="scientific">Lentinula boryana</name>
    <dbReference type="NCBI Taxonomy" id="40481"/>
    <lineage>
        <taxon>Eukaryota</taxon>
        <taxon>Fungi</taxon>
        <taxon>Dikarya</taxon>
        <taxon>Basidiomycota</taxon>
        <taxon>Agaricomycotina</taxon>
        <taxon>Agaricomycetes</taxon>
        <taxon>Agaricomycetidae</taxon>
        <taxon>Agaricales</taxon>
        <taxon>Marasmiineae</taxon>
        <taxon>Omphalotaceae</taxon>
        <taxon>Lentinula</taxon>
    </lineage>
</organism>
<accession>A0ABQ8PWK6</accession>
<evidence type="ECO:0000313" key="2">
    <source>
        <dbReference type="Proteomes" id="UP001163828"/>
    </source>
</evidence>
<evidence type="ECO:0000313" key="1">
    <source>
        <dbReference type="EMBL" id="KAJ3990786.1"/>
    </source>
</evidence>
<name>A0ABQ8PWK6_9AGAR</name>
<dbReference type="EMBL" id="MU791481">
    <property type="protein sequence ID" value="KAJ3990786.1"/>
    <property type="molecule type" value="Genomic_DNA"/>
</dbReference>
<protein>
    <submittedName>
        <fullName evidence="1">Uncharacterized protein</fullName>
    </submittedName>
</protein>
<sequence length="155" mass="16799">MAQVLLYRLTLQIPSAATYDYPFFLLFPFAPAHTPTLHAFQSPIIIAARPRVIPLYATPILNRPRRILSIHHVLPAKPYARAERNGLESPALTAVSSGSSTESGAMANVGALLSEPRLILIPPPNANVTVKSSGWHAASAKEYRVSSHTAFFNGC</sequence>
<dbReference type="Proteomes" id="UP001163828">
    <property type="component" value="Unassembled WGS sequence"/>
</dbReference>
<proteinExistence type="predicted"/>
<reference evidence="1" key="1">
    <citation type="submission" date="2022-08" db="EMBL/GenBank/DDBJ databases">
        <authorList>
            <consortium name="DOE Joint Genome Institute"/>
            <person name="Min B."/>
            <person name="Riley R."/>
            <person name="Sierra-Patev S."/>
            <person name="Naranjo-Ortiz M."/>
            <person name="Looney B."/>
            <person name="Konkel Z."/>
            <person name="Slot J.C."/>
            <person name="Sakamoto Y."/>
            <person name="Steenwyk J.L."/>
            <person name="Rokas A."/>
            <person name="Carro J."/>
            <person name="Camarero S."/>
            <person name="Ferreira P."/>
            <person name="Molpeceres G."/>
            <person name="Ruiz-Duenas F.J."/>
            <person name="Serrano A."/>
            <person name="Henrissat B."/>
            <person name="Drula E."/>
            <person name="Hughes K.W."/>
            <person name="Mata J.L."/>
            <person name="Ishikawa N.K."/>
            <person name="Vargas-Isla R."/>
            <person name="Ushijima S."/>
            <person name="Smith C.A."/>
            <person name="Ahrendt S."/>
            <person name="Andreopoulos W."/>
            <person name="He G."/>
            <person name="Labutti K."/>
            <person name="Lipzen A."/>
            <person name="Ng V."/>
            <person name="Sandor L."/>
            <person name="Barry K."/>
            <person name="Martinez A.T."/>
            <person name="Xiao Y."/>
            <person name="Gibbons J.G."/>
            <person name="Terashima K."/>
            <person name="Hibbett D.S."/>
            <person name="Grigoriev I.V."/>
        </authorList>
    </citation>
    <scope>NUCLEOTIDE SEQUENCE</scope>
    <source>
        <strain evidence="1">TFB10827</strain>
    </source>
</reference>
<comment type="caution">
    <text evidence="1">The sequence shown here is derived from an EMBL/GenBank/DDBJ whole genome shotgun (WGS) entry which is preliminary data.</text>
</comment>